<keyword evidence="2" id="KW-0808">Transferase</keyword>
<organism evidence="4">
    <name type="scientific">marine sediment metagenome</name>
    <dbReference type="NCBI Taxonomy" id="412755"/>
    <lineage>
        <taxon>unclassified sequences</taxon>
        <taxon>metagenomes</taxon>
        <taxon>ecological metagenomes</taxon>
    </lineage>
</organism>
<dbReference type="Pfam" id="PF00534">
    <property type="entry name" value="Glycos_transf_1"/>
    <property type="match status" value="1"/>
</dbReference>
<dbReference type="AlphaFoldDB" id="X1NJA0"/>
<dbReference type="Gene3D" id="3.40.50.2000">
    <property type="entry name" value="Glycogen Phosphorylase B"/>
    <property type="match status" value="1"/>
</dbReference>
<reference evidence="4" key="1">
    <citation type="journal article" date="2014" name="Front. Microbiol.">
        <title>High frequency of phylogenetically diverse reductive dehalogenase-homologous genes in deep subseafloor sedimentary metagenomes.</title>
        <authorList>
            <person name="Kawai M."/>
            <person name="Futagami T."/>
            <person name="Toyoda A."/>
            <person name="Takaki Y."/>
            <person name="Nishi S."/>
            <person name="Hori S."/>
            <person name="Arai W."/>
            <person name="Tsubouchi T."/>
            <person name="Morono Y."/>
            <person name="Uchiyama I."/>
            <person name="Ito T."/>
            <person name="Fujiyama A."/>
            <person name="Inagaki F."/>
            <person name="Takami H."/>
        </authorList>
    </citation>
    <scope>NUCLEOTIDE SEQUENCE</scope>
    <source>
        <strain evidence="4">Expedition CK06-06</strain>
    </source>
</reference>
<evidence type="ECO:0000259" key="3">
    <source>
        <dbReference type="Pfam" id="PF00534"/>
    </source>
</evidence>
<dbReference type="GO" id="GO:0016757">
    <property type="term" value="F:glycosyltransferase activity"/>
    <property type="evidence" value="ECO:0007669"/>
    <property type="project" value="UniProtKB-KW"/>
</dbReference>
<protein>
    <recommendedName>
        <fullName evidence="3">Glycosyl transferase family 1 domain-containing protein</fullName>
    </recommendedName>
</protein>
<feature type="non-terminal residue" evidence="4">
    <location>
        <position position="1"/>
    </location>
</feature>
<proteinExistence type="predicted"/>
<accession>X1NJA0</accession>
<feature type="domain" description="Glycosyl transferase family 1" evidence="3">
    <location>
        <begin position="1"/>
        <end position="61"/>
    </location>
</feature>
<dbReference type="PANTHER" id="PTHR12526">
    <property type="entry name" value="GLYCOSYLTRANSFERASE"/>
    <property type="match status" value="1"/>
</dbReference>
<dbReference type="PANTHER" id="PTHR12526:SF510">
    <property type="entry name" value="D-INOSITOL 3-PHOSPHATE GLYCOSYLTRANSFERASE"/>
    <property type="match status" value="1"/>
</dbReference>
<name>X1NJA0_9ZZZZ</name>
<comment type="caution">
    <text evidence="4">The sequence shown here is derived from an EMBL/GenBank/DDBJ whole genome shotgun (WGS) entry which is preliminary data.</text>
</comment>
<dbReference type="InterPro" id="IPR001296">
    <property type="entry name" value="Glyco_trans_1"/>
</dbReference>
<dbReference type="SUPFAM" id="SSF53756">
    <property type="entry name" value="UDP-Glycosyltransferase/glycogen phosphorylase"/>
    <property type="match status" value="1"/>
</dbReference>
<evidence type="ECO:0000313" key="4">
    <source>
        <dbReference type="EMBL" id="GAI43658.1"/>
    </source>
</evidence>
<dbReference type="EMBL" id="BARV01026677">
    <property type="protein sequence ID" value="GAI43658.1"/>
    <property type="molecule type" value="Genomic_DNA"/>
</dbReference>
<gene>
    <name evidence="4" type="ORF">S06H3_43066</name>
</gene>
<sequence length="83" mass="9141">VLEAMACGIPVIATDVGGVAEAVDTAGLVVESKNVDHLVEAIRKFLEDSELRTRLSRMGRDRVKKYEWPVVAKSVVKAYEKLL</sequence>
<dbReference type="CDD" id="cd03801">
    <property type="entry name" value="GT4_PimA-like"/>
    <property type="match status" value="1"/>
</dbReference>
<evidence type="ECO:0000256" key="2">
    <source>
        <dbReference type="ARBA" id="ARBA00022679"/>
    </source>
</evidence>
<evidence type="ECO:0000256" key="1">
    <source>
        <dbReference type="ARBA" id="ARBA00022676"/>
    </source>
</evidence>
<keyword evidence="1" id="KW-0328">Glycosyltransferase</keyword>